<feature type="disulfide bond" evidence="6">
    <location>
        <begin position="138"/>
        <end position="156"/>
    </location>
</feature>
<dbReference type="SUPFAM" id="SSF48652">
    <property type="entry name" value="Tetraspanin"/>
    <property type="match status" value="1"/>
</dbReference>
<dbReference type="Ensembl" id="ENSEEET00000044239.2">
    <property type="protein sequence ID" value="ENSEEEP00000043739.1"/>
    <property type="gene ID" value="ENSEEEG00000020677.2"/>
</dbReference>
<dbReference type="InterPro" id="IPR000301">
    <property type="entry name" value="Tetraspanin_animals"/>
</dbReference>
<dbReference type="InterPro" id="IPR018499">
    <property type="entry name" value="Tetraspanin/Peripherin"/>
</dbReference>
<dbReference type="OrthoDB" id="438211at2759"/>
<dbReference type="Pfam" id="PF00335">
    <property type="entry name" value="Tetraspanin"/>
    <property type="match status" value="1"/>
</dbReference>
<evidence type="ECO:0000313" key="8">
    <source>
        <dbReference type="Ensembl" id="ENSEEEP00000043739.1"/>
    </source>
</evidence>
<evidence type="ECO:0000256" key="5">
    <source>
        <dbReference type="ARBA" id="ARBA00023136"/>
    </source>
</evidence>
<feature type="transmembrane region" description="Helical" evidence="7">
    <location>
        <begin position="13"/>
        <end position="35"/>
    </location>
</feature>
<evidence type="ECO:0000256" key="4">
    <source>
        <dbReference type="ARBA" id="ARBA00022989"/>
    </source>
</evidence>
<evidence type="ECO:0000256" key="2">
    <source>
        <dbReference type="ARBA" id="ARBA00006840"/>
    </source>
</evidence>
<keyword evidence="5 7" id="KW-0472">Membrane</keyword>
<sequence length="265" mass="29480">MAKGNTYTRGLCIVLNILLGIFGVILLLFGIANSVKVGPVEDGSQSVNLSVGFGLATVFISVLGVYGAYREQVVPLILYSVLTVMEFILLTVLAIIVTLTETQKEAIERDLDKMIPLSEANAESQQKLNKLQLESRCCGLKDYTDWREQIPPSCFCPPDYIDRCVAVHSFRNAEGIRNPHTATVSSRYKERYVYHMTCGPIIIEQRKKILKILLGIFFTLATITVAAVIVALMLCYKIHTQSAVAGISHDNDSRTKYELQPDRMS</sequence>
<accession>A0A4W4GXV5</accession>
<comment type="similarity">
    <text evidence="2 7">Belongs to the tetraspanin (TM4SF) family.</text>
</comment>
<name>A0A4W4GXV5_ELEEL</name>
<keyword evidence="3 7" id="KW-0812">Transmembrane</keyword>
<dbReference type="PANTHER" id="PTHR19282:SF516">
    <property type="entry name" value="TETRASPANIN"/>
    <property type="match status" value="1"/>
</dbReference>
<dbReference type="RefSeq" id="XP_035383627.1">
    <property type="nucleotide sequence ID" value="XM_035527734.1"/>
</dbReference>
<evidence type="ECO:0000256" key="3">
    <source>
        <dbReference type="ARBA" id="ARBA00022692"/>
    </source>
</evidence>
<feature type="transmembrane region" description="Helical" evidence="7">
    <location>
        <begin position="47"/>
        <end position="69"/>
    </location>
</feature>
<dbReference type="AlphaFoldDB" id="A0A4W4GXV5"/>
<reference evidence="8" key="5">
    <citation type="submission" date="2025-09" db="UniProtKB">
        <authorList>
            <consortium name="Ensembl"/>
        </authorList>
    </citation>
    <scope>IDENTIFICATION</scope>
</reference>
<keyword evidence="6" id="KW-1015">Disulfide bond</keyword>
<reference evidence="8" key="4">
    <citation type="submission" date="2025-08" db="UniProtKB">
        <authorList>
            <consortium name="Ensembl"/>
        </authorList>
    </citation>
    <scope>IDENTIFICATION</scope>
</reference>
<keyword evidence="9" id="KW-1185">Reference proteome</keyword>
<evidence type="ECO:0000256" key="1">
    <source>
        <dbReference type="ARBA" id="ARBA00004141"/>
    </source>
</evidence>
<dbReference type="GO" id="GO:0005886">
    <property type="term" value="C:plasma membrane"/>
    <property type="evidence" value="ECO:0007669"/>
    <property type="project" value="TreeGrafter"/>
</dbReference>
<dbReference type="Proteomes" id="UP000314983">
    <property type="component" value="Chromosome 7"/>
</dbReference>
<dbReference type="GeneID" id="113575786"/>
<evidence type="ECO:0000313" key="9">
    <source>
        <dbReference type="Proteomes" id="UP000314983"/>
    </source>
</evidence>
<evidence type="ECO:0000256" key="6">
    <source>
        <dbReference type="PIRSR" id="PIRSR002419-1"/>
    </source>
</evidence>
<dbReference type="InterPro" id="IPR008952">
    <property type="entry name" value="Tetraspanin_EC2_sf"/>
</dbReference>
<gene>
    <name evidence="8" type="primary">LOC113575786</name>
</gene>
<dbReference type="PRINTS" id="PR00259">
    <property type="entry name" value="TMFOUR"/>
</dbReference>
<reference evidence="9" key="2">
    <citation type="journal article" date="2017" name="Sci. Adv.">
        <title>A tail of two voltages: Proteomic comparison of the three electric organs of the electric eel.</title>
        <authorList>
            <person name="Traeger L.L."/>
            <person name="Sabat G."/>
            <person name="Barrett-Wilt G.A."/>
            <person name="Wells G.B."/>
            <person name="Sussman M.R."/>
        </authorList>
    </citation>
    <scope>NUCLEOTIDE SEQUENCE [LARGE SCALE GENOMIC DNA]</scope>
</reference>
<dbReference type="PANTHER" id="PTHR19282">
    <property type="entry name" value="TETRASPANIN"/>
    <property type="match status" value="1"/>
</dbReference>
<feature type="transmembrane region" description="Helical" evidence="7">
    <location>
        <begin position="212"/>
        <end position="234"/>
    </location>
</feature>
<organism evidence="8 9">
    <name type="scientific">Electrophorus electricus</name>
    <name type="common">Electric eel</name>
    <name type="synonym">Gymnotus electricus</name>
    <dbReference type="NCBI Taxonomy" id="8005"/>
    <lineage>
        <taxon>Eukaryota</taxon>
        <taxon>Metazoa</taxon>
        <taxon>Chordata</taxon>
        <taxon>Craniata</taxon>
        <taxon>Vertebrata</taxon>
        <taxon>Euteleostomi</taxon>
        <taxon>Actinopterygii</taxon>
        <taxon>Neopterygii</taxon>
        <taxon>Teleostei</taxon>
        <taxon>Ostariophysi</taxon>
        <taxon>Gymnotiformes</taxon>
        <taxon>Gymnotoidei</taxon>
        <taxon>Gymnotidae</taxon>
        <taxon>Electrophorus</taxon>
    </lineage>
</organism>
<reference evidence="9" key="1">
    <citation type="journal article" date="2014" name="Science">
        <title>Nonhuman genetics. Genomic basis for the convergent evolution of electric organs.</title>
        <authorList>
            <person name="Gallant J.R."/>
            <person name="Traeger L.L."/>
            <person name="Volkening J.D."/>
            <person name="Moffett H."/>
            <person name="Chen P.H."/>
            <person name="Novina C.D."/>
            <person name="Phillips G.N.Jr."/>
            <person name="Anand R."/>
            <person name="Wells G.B."/>
            <person name="Pinch M."/>
            <person name="Guth R."/>
            <person name="Unguez G.A."/>
            <person name="Albert J.S."/>
            <person name="Zakon H.H."/>
            <person name="Samanta M.P."/>
            <person name="Sussman M.R."/>
        </authorList>
    </citation>
    <scope>NUCLEOTIDE SEQUENCE [LARGE SCALE GENOMIC DNA]</scope>
</reference>
<dbReference type="PIRSF" id="PIRSF002419">
    <property type="entry name" value="Tetraspanin"/>
    <property type="match status" value="1"/>
</dbReference>
<protein>
    <recommendedName>
        <fullName evidence="7">Tetraspanin</fullName>
    </recommendedName>
</protein>
<evidence type="ECO:0000256" key="7">
    <source>
        <dbReference type="RuleBase" id="RU361218"/>
    </source>
</evidence>
<dbReference type="OMA" id="HNTEWIR"/>
<proteinExistence type="inferred from homology"/>
<comment type="subcellular location">
    <subcellularLocation>
        <location evidence="1 7">Membrane</location>
        <topology evidence="1 7">Multi-pass membrane protein</topology>
    </subcellularLocation>
</comment>
<dbReference type="Gene3D" id="1.10.1450.10">
    <property type="entry name" value="Tetraspanin"/>
    <property type="match status" value="1"/>
</dbReference>
<keyword evidence="4 7" id="KW-1133">Transmembrane helix</keyword>
<dbReference type="GeneTree" id="ENSGT00390000011055"/>
<feature type="transmembrane region" description="Helical" evidence="7">
    <location>
        <begin position="75"/>
        <end position="99"/>
    </location>
</feature>
<reference evidence="8" key="3">
    <citation type="submission" date="2020-05" db="EMBL/GenBank/DDBJ databases">
        <title>Electrophorus electricus (electric eel) genome, fEleEle1, primary haplotype.</title>
        <authorList>
            <person name="Myers G."/>
            <person name="Meyer A."/>
            <person name="Fedrigo O."/>
            <person name="Formenti G."/>
            <person name="Rhie A."/>
            <person name="Tracey A."/>
            <person name="Sims Y."/>
            <person name="Jarvis E.D."/>
        </authorList>
    </citation>
    <scope>NUCLEOTIDE SEQUENCE [LARGE SCALE GENOMIC DNA]</scope>
</reference>
<dbReference type="STRING" id="8005.ENSEEEP00000043739"/>